<dbReference type="AlphaFoldDB" id="A0AA39V5Q2"/>
<dbReference type="EMBL" id="JAFEKC020000001">
    <property type="protein sequence ID" value="KAK0517182.1"/>
    <property type="molecule type" value="Genomic_DNA"/>
</dbReference>
<sequence length="333" mass="36716">MPGRMPSPRPEATTYPVSGTTMTLKLTSNPASASSREDVTTYLGNALRMAKDNDKSTLFEKVFRIEEPSIQFIFAMLPPVFWDSELTWGDVVSIVSSLLEYFKDSGAWVETEFEVEDKKRGLMGEGVVGKMPPAPEACPGAGSKPRRSFIACIDGRMAKLTEECTFSNNPLRTALELFGTDKKGKCLASNALNGAEEIILNKFPADLQNAHMTGLTGHYKLPQKLTVGTGENQQTFESGQNIFWRVRWDFDPVKGPHVNAQIGGKPSSKFAFQSDQSEFDQSDDNSSNWPRKTMWKIAKGLNKKVGYSWRSNAGKDGPGSPRGEAQAVEDLKD</sequence>
<evidence type="ECO:0000313" key="3">
    <source>
        <dbReference type="Proteomes" id="UP001166286"/>
    </source>
</evidence>
<protein>
    <submittedName>
        <fullName evidence="2">Uncharacterized protein</fullName>
    </submittedName>
</protein>
<gene>
    <name evidence="2" type="ORF">JMJ35_000337</name>
</gene>
<reference evidence="2" key="1">
    <citation type="submission" date="2023-03" db="EMBL/GenBank/DDBJ databases">
        <title>Complete genome of Cladonia borealis.</title>
        <authorList>
            <person name="Park H."/>
        </authorList>
    </citation>
    <scope>NUCLEOTIDE SEQUENCE</scope>
    <source>
        <strain evidence="2">ANT050790</strain>
    </source>
</reference>
<comment type="caution">
    <text evidence="2">The sequence shown here is derived from an EMBL/GenBank/DDBJ whole genome shotgun (WGS) entry which is preliminary data.</text>
</comment>
<feature type="region of interest" description="Disordered" evidence="1">
    <location>
        <begin position="262"/>
        <end position="292"/>
    </location>
</feature>
<keyword evidence="3" id="KW-1185">Reference proteome</keyword>
<proteinExistence type="predicted"/>
<name>A0AA39V5Q2_9LECA</name>
<evidence type="ECO:0000313" key="2">
    <source>
        <dbReference type="EMBL" id="KAK0517182.1"/>
    </source>
</evidence>
<dbReference type="Proteomes" id="UP001166286">
    <property type="component" value="Unassembled WGS sequence"/>
</dbReference>
<evidence type="ECO:0000256" key="1">
    <source>
        <dbReference type="SAM" id="MobiDB-lite"/>
    </source>
</evidence>
<organism evidence="2 3">
    <name type="scientific">Cladonia borealis</name>
    <dbReference type="NCBI Taxonomy" id="184061"/>
    <lineage>
        <taxon>Eukaryota</taxon>
        <taxon>Fungi</taxon>
        <taxon>Dikarya</taxon>
        <taxon>Ascomycota</taxon>
        <taxon>Pezizomycotina</taxon>
        <taxon>Lecanoromycetes</taxon>
        <taxon>OSLEUM clade</taxon>
        <taxon>Lecanoromycetidae</taxon>
        <taxon>Lecanorales</taxon>
        <taxon>Lecanorineae</taxon>
        <taxon>Cladoniaceae</taxon>
        <taxon>Cladonia</taxon>
    </lineage>
</organism>
<accession>A0AA39V5Q2</accession>
<feature type="region of interest" description="Disordered" evidence="1">
    <location>
        <begin position="307"/>
        <end position="333"/>
    </location>
</feature>